<name>A0A2U9C0G0_SCOMX</name>
<dbReference type="EMBL" id="CP026253">
    <property type="protein sequence ID" value="AWP09126.1"/>
    <property type="molecule type" value="Genomic_DNA"/>
</dbReference>
<feature type="non-terminal residue" evidence="1">
    <location>
        <position position="73"/>
    </location>
</feature>
<evidence type="ECO:0000313" key="2">
    <source>
        <dbReference type="Proteomes" id="UP000246464"/>
    </source>
</evidence>
<evidence type="ECO:0000313" key="1">
    <source>
        <dbReference type="EMBL" id="AWP09126.1"/>
    </source>
</evidence>
<dbReference type="Proteomes" id="UP000246464">
    <property type="component" value="Chromosome 11"/>
</dbReference>
<proteinExistence type="predicted"/>
<organism evidence="1 2">
    <name type="scientific">Scophthalmus maximus</name>
    <name type="common">Turbot</name>
    <name type="synonym">Psetta maxima</name>
    <dbReference type="NCBI Taxonomy" id="52904"/>
    <lineage>
        <taxon>Eukaryota</taxon>
        <taxon>Metazoa</taxon>
        <taxon>Chordata</taxon>
        <taxon>Craniata</taxon>
        <taxon>Vertebrata</taxon>
        <taxon>Euteleostomi</taxon>
        <taxon>Actinopterygii</taxon>
        <taxon>Neopterygii</taxon>
        <taxon>Teleostei</taxon>
        <taxon>Neoteleostei</taxon>
        <taxon>Acanthomorphata</taxon>
        <taxon>Carangaria</taxon>
        <taxon>Pleuronectiformes</taxon>
        <taxon>Pleuronectoidei</taxon>
        <taxon>Scophthalmidae</taxon>
        <taxon>Scophthalmus</taxon>
    </lineage>
</organism>
<keyword evidence="2" id="KW-1185">Reference proteome</keyword>
<accession>A0A2U9C0G0</accession>
<sequence>CDNINTRREGILSSLVIYLNEDPDSFFKEYLGSAREDAESANLQVFAEDHNEFGWIQAECKDPAAENQVVCIR</sequence>
<protein>
    <submittedName>
        <fullName evidence="1">Uncharacterized protein</fullName>
    </submittedName>
</protein>
<dbReference type="AlphaFoldDB" id="A0A2U9C0G0"/>
<reference evidence="1 2" key="1">
    <citation type="submission" date="2017-12" db="EMBL/GenBank/DDBJ databases">
        <title>Integrating genomic resources of turbot (Scophthalmus maximus) in depth evaluation of genetic and physical mapping variation across individuals.</title>
        <authorList>
            <person name="Martinez P."/>
        </authorList>
    </citation>
    <scope>NUCLEOTIDE SEQUENCE [LARGE SCALE GENOMIC DNA]</scope>
</reference>
<feature type="non-terminal residue" evidence="1">
    <location>
        <position position="1"/>
    </location>
</feature>
<gene>
    <name evidence="1" type="ORF">SMAX5B_004787</name>
</gene>